<reference evidence="1 2" key="1">
    <citation type="submission" date="2021-06" db="EMBL/GenBank/DDBJ databases">
        <title>Microbial metabolic specificity influences pelagic lipid remineralization.</title>
        <authorList>
            <person name="Behrendt L."/>
            <person name="Hunter J.E."/>
            <person name="Alcolombri U."/>
            <person name="Smriga S."/>
            <person name="Mincer T."/>
            <person name="Lowenstein D.P."/>
            <person name="Peaudecerf F.J."/>
            <person name="Fernandez V.I."/>
            <person name="Fredricks H."/>
            <person name="Almblad H."/>
            <person name="Harrison J.J."/>
            <person name="Stocker R."/>
            <person name="Van Mooy B.A.S."/>
        </authorList>
    </citation>
    <scope>NUCLEOTIDE SEQUENCE [LARGE SCALE GENOMIC DNA]</scope>
    <source>
        <strain evidence="1 2">HP15-B</strain>
    </source>
</reference>
<dbReference type="GeneID" id="78561425"/>
<keyword evidence="2" id="KW-1185">Reference proteome</keyword>
<evidence type="ECO:0000313" key="1">
    <source>
        <dbReference type="EMBL" id="QWV15122.1"/>
    </source>
</evidence>
<proteinExistence type="predicted"/>
<sequence>MIVCGVELTGSDAVVCFLNMDRGQFNLPECKVRKLSLPKNHSREDLKQFHAAFAALMAEYGVTHVAIKERMPKGKFAGGAVSFKLEAAIQLIADIELTVTLLPSALIKSTLAANPLPIAFAETGLKAFQEAAFVSAYVGQLQSQ</sequence>
<name>A0ABX8ITI4_9GAMM</name>
<dbReference type="Proteomes" id="UP000683442">
    <property type="component" value="Chromosome"/>
</dbReference>
<dbReference type="Pfam" id="PF11215">
    <property type="entry name" value="DUF3010"/>
    <property type="match status" value="1"/>
</dbReference>
<accession>A0ABX8ITI4</accession>
<organism evidence="1 2">
    <name type="scientific">Marinobacter adhaerens</name>
    <dbReference type="NCBI Taxonomy" id="1033846"/>
    <lineage>
        <taxon>Bacteria</taxon>
        <taxon>Pseudomonadati</taxon>
        <taxon>Pseudomonadota</taxon>
        <taxon>Gammaproteobacteria</taxon>
        <taxon>Pseudomonadales</taxon>
        <taxon>Marinobacteraceae</taxon>
        <taxon>Marinobacter</taxon>
    </lineage>
</organism>
<protein>
    <submittedName>
        <fullName evidence="1">DUF3010 family protein</fullName>
    </submittedName>
</protein>
<dbReference type="RefSeq" id="WP_014578105.1">
    <property type="nucleotide sequence ID" value="NZ_CP076686.1"/>
</dbReference>
<dbReference type="InterPro" id="IPR021378">
    <property type="entry name" value="DUF3010"/>
</dbReference>
<evidence type="ECO:0000313" key="2">
    <source>
        <dbReference type="Proteomes" id="UP000683442"/>
    </source>
</evidence>
<dbReference type="EMBL" id="CP076686">
    <property type="protein sequence ID" value="QWV15122.1"/>
    <property type="molecule type" value="Genomic_DNA"/>
</dbReference>
<gene>
    <name evidence="1" type="ORF">KQ249_18340</name>
</gene>